<dbReference type="RefSeq" id="WP_260997119.1">
    <property type="nucleotide sequence ID" value="NZ_CP054475.1"/>
</dbReference>
<protein>
    <submittedName>
        <fullName evidence="2">Uncharacterized protein</fullName>
    </submittedName>
</protein>
<evidence type="ECO:0000313" key="3">
    <source>
        <dbReference type="Proteomes" id="UP001065322"/>
    </source>
</evidence>
<evidence type="ECO:0000313" key="2">
    <source>
        <dbReference type="EMBL" id="UXD88385.1"/>
    </source>
</evidence>
<dbReference type="EMBL" id="CP054475">
    <property type="protein sequence ID" value="UXD88385.1"/>
    <property type="molecule type" value="Genomic_DNA"/>
</dbReference>
<feature type="compositionally biased region" description="Polar residues" evidence="1">
    <location>
        <begin position="1"/>
        <end position="17"/>
    </location>
</feature>
<reference evidence="3" key="1">
    <citation type="submission" date="2020-06" db="EMBL/GenBank/DDBJ databases">
        <title>Thalassolituus marinus alknpb1M-1, a hydrocarbon-degrading bacterium isolated from the deep-sea overlying water using an in-situ strategy from the South China Sea basin.</title>
        <authorList>
            <person name="Dong C."/>
            <person name="Chen Y."/>
            <person name="Shao Z."/>
        </authorList>
    </citation>
    <scope>NUCLEOTIDE SEQUENCE [LARGE SCALE GENOMIC DNA]</scope>
    <source>
        <strain evidence="3">alknpb1M-1</strain>
    </source>
</reference>
<feature type="region of interest" description="Disordered" evidence="1">
    <location>
        <begin position="1"/>
        <end position="89"/>
    </location>
</feature>
<keyword evidence="3" id="KW-1185">Reference proteome</keyword>
<sequence>MNIPSSTAFTGYNSGPVSPQKPAGVAAPAPLKKPDIPATEAVEKSARINDREDSQRFRARADSDTRSTAAQGAATAEYLPVRDDDNAGTSISARSLVSDSQRPEIQAFLNTSAGDGTSRRGRFIDIQA</sequence>
<gene>
    <name evidence="2" type="ORF">HUF19_13530</name>
</gene>
<proteinExistence type="predicted"/>
<name>A0ABY6ACP5_9GAMM</name>
<dbReference type="Proteomes" id="UP001065322">
    <property type="component" value="Chromosome"/>
</dbReference>
<accession>A0ABY6ACP5</accession>
<feature type="compositionally biased region" description="Basic and acidic residues" evidence="1">
    <location>
        <begin position="41"/>
        <end position="65"/>
    </location>
</feature>
<organism evidence="2 3">
    <name type="scientific">Thalassolituus hydrocarboniclasticus</name>
    <dbReference type="NCBI Taxonomy" id="2742796"/>
    <lineage>
        <taxon>Bacteria</taxon>
        <taxon>Pseudomonadati</taxon>
        <taxon>Pseudomonadota</taxon>
        <taxon>Gammaproteobacteria</taxon>
        <taxon>Oceanospirillales</taxon>
        <taxon>Oceanospirillaceae</taxon>
        <taxon>Thalassolituus</taxon>
    </lineage>
</organism>
<evidence type="ECO:0000256" key="1">
    <source>
        <dbReference type="SAM" id="MobiDB-lite"/>
    </source>
</evidence>